<dbReference type="RefSeq" id="WP_345571817.1">
    <property type="nucleotide sequence ID" value="NZ_BAABDQ010000027.1"/>
</dbReference>
<evidence type="ECO:0000313" key="2">
    <source>
        <dbReference type="Proteomes" id="UP001500630"/>
    </source>
</evidence>
<accession>A0ABP6YWE9</accession>
<dbReference type="Proteomes" id="UP001500630">
    <property type="component" value="Unassembled WGS sequence"/>
</dbReference>
<dbReference type="EMBL" id="BAABDQ010000027">
    <property type="protein sequence ID" value="GAA3592372.1"/>
    <property type="molecule type" value="Genomic_DNA"/>
</dbReference>
<reference evidence="2" key="1">
    <citation type="journal article" date="2019" name="Int. J. Syst. Evol. Microbiol.">
        <title>The Global Catalogue of Microorganisms (GCM) 10K type strain sequencing project: providing services to taxonomists for standard genome sequencing and annotation.</title>
        <authorList>
            <consortium name="The Broad Institute Genomics Platform"/>
            <consortium name="The Broad Institute Genome Sequencing Center for Infectious Disease"/>
            <person name="Wu L."/>
            <person name="Ma J."/>
        </authorList>
    </citation>
    <scope>NUCLEOTIDE SEQUENCE [LARGE SCALE GENOMIC DNA]</scope>
    <source>
        <strain evidence="2">JCM 17326</strain>
    </source>
</reference>
<organism evidence="1 2">
    <name type="scientific">Nonomuraea rosea</name>
    <dbReference type="NCBI Taxonomy" id="638574"/>
    <lineage>
        <taxon>Bacteria</taxon>
        <taxon>Bacillati</taxon>
        <taxon>Actinomycetota</taxon>
        <taxon>Actinomycetes</taxon>
        <taxon>Streptosporangiales</taxon>
        <taxon>Streptosporangiaceae</taxon>
        <taxon>Nonomuraea</taxon>
    </lineage>
</organism>
<name>A0ABP6YWE9_9ACTN</name>
<keyword evidence="2" id="KW-1185">Reference proteome</keyword>
<protein>
    <recommendedName>
        <fullName evidence="3">Tetratricopeptide repeat protein</fullName>
    </recommendedName>
</protein>
<comment type="caution">
    <text evidence="1">The sequence shown here is derived from an EMBL/GenBank/DDBJ whole genome shotgun (WGS) entry which is preliminary data.</text>
</comment>
<evidence type="ECO:0008006" key="3">
    <source>
        <dbReference type="Google" id="ProtNLM"/>
    </source>
</evidence>
<evidence type="ECO:0000313" key="1">
    <source>
        <dbReference type="EMBL" id="GAA3592372.1"/>
    </source>
</evidence>
<proteinExistence type="predicted"/>
<sequence>MAVAAEELLESVRRRIEWFTRTSDTRDLCDPAGLRDAAALLAAADGPPDALAAVGLLRHARHLVSPADEDGDDELLSHADADEVEAVRRAAERPPQPAPELPPVEHLVMALLGAPLAVLDDLVARIRYGVSDPVTVDELRYLVIAAQAREARWSRTGAVEDLEDAVATMAEAVHGTPDDHEWYPGRSSQLGGLLQFRFAVSGDRRDLDDGIEVIRTAAGALPAGHQDWPMFRSNLGRALLFRYGVAQDEADLDEAMTMLTDAVTATAGDEIGSVAASRLGLLQQATLARYHLRGDPNDLGIALGMARQAWEATPEDDHNRIERTLDLSLAHLAVFQCTGEPGHAATAEQLAEQVIGTTQPEQAEQQAAKAILDEVRAHRDRR</sequence>
<gene>
    <name evidence="1" type="ORF">GCM10022419_089060</name>
</gene>